<accession>A0ABT2I7Q8</accession>
<name>A0ABT2I7Q8_9SPHN</name>
<protein>
    <recommendedName>
        <fullName evidence="3">DUF4261 domain-containing protein</fullName>
    </recommendedName>
</protein>
<dbReference type="Proteomes" id="UP001165583">
    <property type="component" value="Unassembled WGS sequence"/>
</dbReference>
<keyword evidence="2" id="KW-1185">Reference proteome</keyword>
<dbReference type="EMBL" id="JANZXA010000010">
    <property type="protein sequence ID" value="MCT2400860.1"/>
    <property type="molecule type" value="Genomic_DNA"/>
</dbReference>
<evidence type="ECO:0008006" key="3">
    <source>
        <dbReference type="Google" id="ProtNLM"/>
    </source>
</evidence>
<sequence>MEQGDSLKPGILLLFPAGSRPTADDIERLLAAPESGIPARVSHRPEAGEDWLELLVSGLTFDLRGLSPADPVPGTDASHAYGFADGAPQGGLEAVQIVAGRHVASGSGLEPVVRMMVNLAANLVLHLPVAAVAWQPAHTVMEPRYFSRIAFNWLSGGAFPALGLTALTPVSDGSVASAGLSHFIGQEMHLEGREGEPQADSVKLAIRLIDYFTRHGPLTEPLTIDDGSDVLLAEPSRAGRRIRIWREEA</sequence>
<reference evidence="1" key="1">
    <citation type="submission" date="2022-09" db="EMBL/GenBank/DDBJ databases">
        <title>Novosphingobium sp. Nov., a polycyclic aromatic hydrocarbon-degrading bacterium isolated form mangrove sediments in HongKong.</title>
        <authorList>
            <person name="Hu Z."/>
        </authorList>
    </citation>
    <scope>NUCLEOTIDE SEQUENCE</scope>
    <source>
        <strain evidence="1">HK4-1</strain>
    </source>
</reference>
<evidence type="ECO:0000313" key="2">
    <source>
        <dbReference type="Proteomes" id="UP001165583"/>
    </source>
</evidence>
<organism evidence="1 2">
    <name type="scientific">Novosphingobium mangrovi</name>
    <name type="common">ex Huang et al. 2023</name>
    <dbReference type="NCBI Taxonomy" id="2976432"/>
    <lineage>
        <taxon>Bacteria</taxon>
        <taxon>Pseudomonadati</taxon>
        <taxon>Pseudomonadota</taxon>
        <taxon>Alphaproteobacteria</taxon>
        <taxon>Sphingomonadales</taxon>
        <taxon>Sphingomonadaceae</taxon>
        <taxon>Novosphingobium</taxon>
    </lineage>
</organism>
<evidence type="ECO:0000313" key="1">
    <source>
        <dbReference type="EMBL" id="MCT2400860.1"/>
    </source>
</evidence>
<comment type="caution">
    <text evidence="1">The sequence shown here is derived from an EMBL/GenBank/DDBJ whole genome shotgun (WGS) entry which is preliminary data.</text>
</comment>
<gene>
    <name evidence="1" type="ORF">NZK81_14995</name>
</gene>
<dbReference type="RefSeq" id="WP_260046949.1">
    <property type="nucleotide sequence ID" value="NZ_JANZXA010000010.1"/>
</dbReference>
<proteinExistence type="predicted"/>